<evidence type="ECO:0000256" key="1">
    <source>
        <dbReference type="SAM" id="Phobius"/>
    </source>
</evidence>
<feature type="transmembrane region" description="Helical" evidence="1">
    <location>
        <begin position="77"/>
        <end position="98"/>
    </location>
</feature>
<reference evidence="2 3" key="1">
    <citation type="journal article" date="2022" name="Res Sq">
        <title>Evolution of multicellular longitudinally dividing oral cavity symbionts (Neisseriaceae).</title>
        <authorList>
            <person name="Nyongesa S."/>
            <person name="Weber P."/>
            <person name="Bernet E."/>
            <person name="Pullido F."/>
            <person name="Nieckarz M."/>
            <person name="Delaby M."/>
            <person name="Nieves C."/>
            <person name="Viehboeck T."/>
            <person name="Krause N."/>
            <person name="Rivera-Millot A."/>
            <person name="Nakamura A."/>
            <person name="Vischer N."/>
            <person name="VanNieuwenhze M."/>
            <person name="Brun Y."/>
            <person name="Cava F."/>
            <person name="Bulgheresi S."/>
            <person name="Veyrier F."/>
        </authorList>
    </citation>
    <scope>NUCLEOTIDE SEQUENCE [LARGE SCALE GENOMIC DNA]</scope>
    <source>
        <strain evidence="2 3">SN4</strain>
    </source>
</reference>
<sequence length="265" mass="29731">MLDFYEVLGVPTNATSMDIEKAIRLARQRGDVDEKILSQARNFLIDPKMRKAYDKKMGINAATRARARSALKSDTPFWIPVLIIVAILGAGMVGLQWVRKDAQAKNEEAQIRHAQQQAKAQERMVDGSSNDADVQVRVKDWHQSSISVDNEEAHGPEYMLTSKKLLSDSSVFKEMKLVVFLPQGEQAQLVMYADGPVSCSGECRIQLAFDVDNRYSLPAKASDNYWMTPLSDSAVNAFRNDGVVKVTLPDQDHSQFEFSYKGLRQ</sequence>
<dbReference type="InterPro" id="IPR036869">
    <property type="entry name" value="J_dom_sf"/>
</dbReference>
<organism evidence="2 3">
    <name type="scientific">Vitreoscilla massiliensis</name>
    <dbReference type="NCBI Taxonomy" id="1689272"/>
    <lineage>
        <taxon>Bacteria</taxon>
        <taxon>Pseudomonadati</taxon>
        <taxon>Pseudomonadota</taxon>
        <taxon>Betaproteobacteria</taxon>
        <taxon>Neisseriales</taxon>
        <taxon>Neisseriaceae</taxon>
        <taxon>Vitreoscilla</taxon>
    </lineage>
</organism>
<accession>A0ABY4DZ25</accession>
<dbReference type="RefSeq" id="WP_058357946.1">
    <property type="nucleotide sequence ID" value="NZ_CABKVG010000010.1"/>
</dbReference>
<keyword evidence="1" id="KW-0472">Membrane</keyword>
<proteinExistence type="predicted"/>
<keyword evidence="1" id="KW-0812">Transmembrane</keyword>
<dbReference type="Proteomes" id="UP000832011">
    <property type="component" value="Chromosome"/>
</dbReference>
<gene>
    <name evidence="2" type="ORF">LVJ82_12925</name>
</gene>
<dbReference type="SUPFAM" id="SSF46565">
    <property type="entry name" value="Chaperone J-domain"/>
    <property type="match status" value="1"/>
</dbReference>
<evidence type="ECO:0000313" key="3">
    <source>
        <dbReference type="Proteomes" id="UP000832011"/>
    </source>
</evidence>
<evidence type="ECO:0000313" key="2">
    <source>
        <dbReference type="EMBL" id="UOO88371.1"/>
    </source>
</evidence>
<keyword evidence="1" id="KW-1133">Transmembrane helix</keyword>
<name>A0ABY4DZ25_9NEIS</name>
<protein>
    <submittedName>
        <fullName evidence="2">J domain-containing protein</fullName>
    </submittedName>
</protein>
<dbReference type="EMBL" id="CP091511">
    <property type="protein sequence ID" value="UOO88371.1"/>
    <property type="molecule type" value="Genomic_DNA"/>
</dbReference>
<keyword evidence="3" id="KW-1185">Reference proteome</keyword>